<dbReference type="Gene3D" id="1.25.40.630">
    <property type="match status" value="1"/>
</dbReference>
<feature type="domain" description="RRM" evidence="4">
    <location>
        <begin position="136"/>
        <end position="216"/>
    </location>
</feature>
<evidence type="ECO:0000256" key="3">
    <source>
        <dbReference type="SAM" id="MobiDB-lite"/>
    </source>
</evidence>
<dbReference type="GO" id="GO:0005847">
    <property type="term" value="C:mRNA cleavage and polyadenylation specificity factor complex"/>
    <property type="evidence" value="ECO:0007669"/>
    <property type="project" value="TreeGrafter"/>
</dbReference>
<proteinExistence type="predicted"/>
<organism evidence="5 6">
    <name type="scientific">Chionoecetes opilio</name>
    <name type="common">Atlantic snow crab</name>
    <name type="synonym">Cancer opilio</name>
    <dbReference type="NCBI Taxonomy" id="41210"/>
    <lineage>
        <taxon>Eukaryota</taxon>
        <taxon>Metazoa</taxon>
        <taxon>Ecdysozoa</taxon>
        <taxon>Arthropoda</taxon>
        <taxon>Crustacea</taxon>
        <taxon>Multicrustacea</taxon>
        <taxon>Malacostraca</taxon>
        <taxon>Eumalacostraca</taxon>
        <taxon>Eucarida</taxon>
        <taxon>Decapoda</taxon>
        <taxon>Pleocyemata</taxon>
        <taxon>Brachyura</taxon>
        <taxon>Eubrachyura</taxon>
        <taxon>Majoidea</taxon>
        <taxon>Majidae</taxon>
        <taxon>Chionoecetes</taxon>
    </lineage>
</organism>
<gene>
    <name evidence="5" type="primary">CSTF2</name>
    <name evidence="5" type="ORF">GWK47_046272</name>
</gene>
<dbReference type="InterPro" id="IPR000504">
    <property type="entry name" value="RRM_dom"/>
</dbReference>
<feature type="compositionally biased region" description="Pro residues" evidence="3">
    <location>
        <begin position="438"/>
        <end position="447"/>
    </location>
</feature>
<feature type="region of interest" description="Disordered" evidence="3">
    <location>
        <begin position="320"/>
        <end position="595"/>
    </location>
</feature>
<evidence type="ECO:0000256" key="1">
    <source>
        <dbReference type="ARBA" id="ARBA00022884"/>
    </source>
</evidence>
<keyword evidence="6" id="KW-1185">Reference proteome</keyword>
<dbReference type="GO" id="GO:0003729">
    <property type="term" value="F:mRNA binding"/>
    <property type="evidence" value="ECO:0007669"/>
    <property type="project" value="TreeGrafter"/>
</dbReference>
<dbReference type="PANTHER" id="PTHR45735:SF2">
    <property type="entry name" value="CLEAVAGE STIMULATION FACTOR SUBUNIT 2"/>
    <property type="match status" value="1"/>
</dbReference>
<accession>A0A8J5CTQ6</accession>
<dbReference type="AlphaFoldDB" id="A0A8J5CTQ6"/>
<evidence type="ECO:0000313" key="5">
    <source>
        <dbReference type="EMBL" id="KAG0721534.1"/>
    </source>
</evidence>
<dbReference type="FunFam" id="1.25.40.630:FF:000001">
    <property type="entry name" value="Cleavage stimulation factor subunit 2"/>
    <property type="match status" value="1"/>
</dbReference>
<dbReference type="SUPFAM" id="SSF54928">
    <property type="entry name" value="RNA-binding domain, RBD"/>
    <property type="match status" value="1"/>
</dbReference>
<feature type="compositionally biased region" description="Basic and acidic residues" evidence="3">
    <location>
        <begin position="481"/>
        <end position="498"/>
    </location>
</feature>
<feature type="compositionally biased region" description="Low complexity" evidence="3">
    <location>
        <begin position="560"/>
        <end position="571"/>
    </location>
</feature>
<dbReference type="Pfam" id="PF00076">
    <property type="entry name" value="RRM_1"/>
    <property type="match status" value="1"/>
</dbReference>
<dbReference type="PANTHER" id="PTHR45735">
    <property type="entry name" value="CLEAVAGE STIMULATION FACTOR SUBUNIT 2"/>
    <property type="match status" value="1"/>
</dbReference>
<feature type="compositionally biased region" description="Basic and acidic residues" evidence="3">
    <location>
        <begin position="419"/>
        <end position="437"/>
    </location>
</feature>
<protein>
    <submittedName>
        <fullName evidence="5">Cleavage stimulation factor subunit 2</fullName>
    </submittedName>
</protein>
<dbReference type="InterPro" id="IPR025742">
    <property type="entry name" value="CSTF2_hinge"/>
</dbReference>
<reference evidence="5" key="1">
    <citation type="submission" date="2020-07" db="EMBL/GenBank/DDBJ databases">
        <title>The High-quality genome of the commercially important snow crab, Chionoecetes opilio.</title>
        <authorList>
            <person name="Jeong J.-H."/>
            <person name="Ryu S."/>
        </authorList>
    </citation>
    <scope>NUCLEOTIDE SEQUENCE</scope>
    <source>
        <strain evidence="5">MADBK_172401_WGS</strain>
        <tissue evidence="5">Digestive gland</tissue>
    </source>
</reference>
<feature type="compositionally biased region" description="Pro residues" evidence="3">
    <location>
        <begin position="502"/>
        <end position="511"/>
    </location>
</feature>
<feature type="compositionally biased region" description="Low complexity" evidence="3">
    <location>
        <begin position="543"/>
        <end position="552"/>
    </location>
</feature>
<evidence type="ECO:0000313" key="6">
    <source>
        <dbReference type="Proteomes" id="UP000770661"/>
    </source>
</evidence>
<dbReference type="EMBL" id="JACEEZ010010971">
    <property type="protein sequence ID" value="KAG0721534.1"/>
    <property type="molecule type" value="Genomic_DNA"/>
</dbReference>
<dbReference type="InterPro" id="IPR035979">
    <property type="entry name" value="RBD_domain_sf"/>
</dbReference>
<dbReference type="OrthoDB" id="272703at2759"/>
<sequence length="595" mass="63460">MSRQPAGVEDVQEEGARASGGGEETRSGCCPDPPPYQRTVRSPSPLWVKDQRGRGEGGEGVVVLKGRKLQTEVARSPCKGFFDVGGGGGHYPARSKGEGFPERGNHSWWEAILEWEDKDPLSPPKKARRTRPKRFLRLLGGPVPRGPLATEEKLRDIFSQVGPVLSFKLMYDRESGKPKGYGFCEYKDQETALSAMRNLNGYEIGGRPLRVDNACTEKSRMEMQSLMMGPVVESPYGADVEPTKAPEAISNAVASLPPEQMYELMRQMKLCVRNNPQEARTMLMNNPQLAYALLQAQVVMRIIDPKTAVQILHGAREGLENILPPTNAPSQPPVMPNPPQQAPPPTLNGGPPIAPPTSGPPPPSNLPTRYPPPMGGGGPGNFQGPPPGPPPPRRRPPFPTTVYLDCARNISLSRKGLKFTRDPRGEFEGRGSLDSREPPPPQQPPPGKIGTLPSLPPAATPGTSGTETADFPASSPACGEPAREPPARDIRGSDRDYRNAPPAAPPTPAPAPVAGSPALPAPSESRDPRGCQGPSGSNPLPPLAAATQQAPPRGVPPPSAGGSPLPSSLAGQDQEKLPPNAGFYPQLKEKIRVTD</sequence>
<dbReference type="Pfam" id="PF14327">
    <property type="entry name" value="CSTF2_hinge"/>
    <property type="match status" value="1"/>
</dbReference>
<name>A0A8J5CTQ6_CHIOP</name>
<feature type="region of interest" description="Disordered" evidence="3">
    <location>
        <begin position="1"/>
        <end position="58"/>
    </location>
</feature>
<comment type="caution">
    <text evidence="5">The sequence shown here is derived from an EMBL/GenBank/DDBJ whole genome shotgun (WGS) entry which is preliminary data.</text>
</comment>
<feature type="compositionally biased region" description="Low complexity" evidence="3">
    <location>
        <begin position="512"/>
        <end position="522"/>
    </location>
</feature>
<evidence type="ECO:0000259" key="4">
    <source>
        <dbReference type="PROSITE" id="PS50102"/>
    </source>
</evidence>
<evidence type="ECO:0000256" key="2">
    <source>
        <dbReference type="PROSITE-ProRule" id="PRU00176"/>
    </source>
</evidence>
<dbReference type="SMART" id="SM00360">
    <property type="entry name" value="RRM"/>
    <property type="match status" value="1"/>
</dbReference>
<keyword evidence="1 2" id="KW-0694">RNA-binding</keyword>
<feature type="compositionally biased region" description="Pro residues" evidence="3">
    <location>
        <begin position="326"/>
        <end position="374"/>
    </location>
</feature>
<dbReference type="Gene3D" id="3.30.70.330">
    <property type="match status" value="1"/>
</dbReference>
<dbReference type="PROSITE" id="PS50102">
    <property type="entry name" value="RRM"/>
    <property type="match status" value="1"/>
</dbReference>
<dbReference type="InterPro" id="IPR012677">
    <property type="entry name" value="Nucleotide-bd_a/b_plait_sf"/>
</dbReference>
<dbReference type="Proteomes" id="UP000770661">
    <property type="component" value="Unassembled WGS sequence"/>
</dbReference>